<proteinExistence type="predicted"/>
<evidence type="ECO:0000313" key="2">
    <source>
        <dbReference type="Proteomes" id="UP001597560"/>
    </source>
</evidence>
<evidence type="ECO:0000313" key="1">
    <source>
        <dbReference type="EMBL" id="MFD2961610.1"/>
    </source>
</evidence>
<keyword evidence="2" id="KW-1185">Reference proteome</keyword>
<comment type="caution">
    <text evidence="1">The sequence shown here is derived from an EMBL/GenBank/DDBJ whole genome shotgun (WGS) entry which is preliminary data.</text>
</comment>
<dbReference type="RefSeq" id="WP_377609838.1">
    <property type="nucleotide sequence ID" value="NZ_JBHUPA010000002.1"/>
</dbReference>
<name>A0ABW6AZ25_9SPHI</name>
<protein>
    <submittedName>
        <fullName evidence="1">Uncharacterized protein</fullName>
    </submittedName>
</protein>
<dbReference type="Proteomes" id="UP001597560">
    <property type="component" value="Unassembled WGS sequence"/>
</dbReference>
<sequence>MSIRTEMEGFAIRLPTQPAFYYMDVFEANANDNMAYPQVQMLEVESGEFYFHPTSSGVFDRPNMFIRFLDKHDLDHTGVQRDAVIDEMKQLARMFVNMLNQSGNYDWIDRASYITVINAYDTNVSGVELRFRLSPVVPGGFCT</sequence>
<accession>A0ABW6AZ25</accession>
<organism evidence="1 2">
    <name type="scientific">Olivibacter jilunii</name>
    <dbReference type="NCBI Taxonomy" id="985016"/>
    <lineage>
        <taxon>Bacteria</taxon>
        <taxon>Pseudomonadati</taxon>
        <taxon>Bacteroidota</taxon>
        <taxon>Sphingobacteriia</taxon>
        <taxon>Sphingobacteriales</taxon>
        <taxon>Sphingobacteriaceae</taxon>
        <taxon>Olivibacter</taxon>
    </lineage>
</organism>
<reference evidence="2" key="1">
    <citation type="journal article" date="2019" name="Int. J. Syst. Evol. Microbiol.">
        <title>The Global Catalogue of Microorganisms (GCM) 10K type strain sequencing project: providing services to taxonomists for standard genome sequencing and annotation.</title>
        <authorList>
            <consortium name="The Broad Institute Genomics Platform"/>
            <consortium name="The Broad Institute Genome Sequencing Center for Infectious Disease"/>
            <person name="Wu L."/>
            <person name="Ma J."/>
        </authorList>
    </citation>
    <scope>NUCLEOTIDE SEQUENCE [LARGE SCALE GENOMIC DNA]</scope>
    <source>
        <strain evidence="2">KCTC 23098</strain>
    </source>
</reference>
<gene>
    <name evidence="1" type="ORF">ACFS6J_07435</name>
</gene>
<dbReference type="EMBL" id="JBHUPA010000002">
    <property type="protein sequence ID" value="MFD2961610.1"/>
    <property type="molecule type" value="Genomic_DNA"/>
</dbReference>